<evidence type="ECO:0008006" key="4">
    <source>
        <dbReference type="Google" id="ProtNLM"/>
    </source>
</evidence>
<dbReference type="EMBL" id="NEFX01000018">
    <property type="protein sequence ID" value="OTW30450.1"/>
    <property type="molecule type" value="Genomic_DNA"/>
</dbReference>
<organism evidence="2 3">
    <name type="scientific">Staphylococcus agnetis</name>
    <dbReference type="NCBI Taxonomy" id="985762"/>
    <lineage>
        <taxon>Bacteria</taxon>
        <taxon>Bacillati</taxon>
        <taxon>Bacillota</taxon>
        <taxon>Bacilli</taxon>
        <taxon>Bacillales</taxon>
        <taxon>Staphylococcaceae</taxon>
        <taxon>Staphylococcus</taxon>
    </lineage>
</organism>
<reference evidence="2 3" key="1">
    <citation type="submission" date="2017-04" db="EMBL/GenBank/DDBJ databases">
        <title>Staphylococcus agnetis, a potential pathogen in the broiler production.</title>
        <authorList>
            <person name="Poulsen L."/>
        </authorList>
    </citation>
    <scope>NUCLEOTIDE SEQUENCE [LARGE SCALE GENOMIC DNA]</scope>
    <source>
        <strain evidence="2 3">723_310714_2_2_spleen</strain>
    </source>
</reference>
<dbReference type="Proteomes" id="UP000195208">
    <property type="component" value="Unassembled WGS sequence"/>
</dbReference>
<name>A0ABX3Z0M5_9STAP</name>
<evidence type="ECO:0000256" key="1">
    <source>
        <dbReference type="SAM" id="Phobius"/>
    </source>
</evidence>
<evidence type="ECO:0000313" key="3">
    <source>
        <dbReference type="Proteomes" id="UP000195208"/>
    </source>
</evidence>
<comment type="caution">
    <text evidence="2">The sequence shown here is derived from an EMBL/GenBank/DDBJ whole genome shotgun (WGS) entry which is preliminary data.</text>
</comment>
<proteinExistence type="predicted"/>
<keyword evidence="1" id="KW-0812">Transmembrane</keyword>
<protein>
    <recommendedName>
        <fullName evidence="4">Signal peptidase I</fullName>
    </recommendedName>
</protein>
<keyword evidence="1" id="KW-0472">Membrane</keyword>
<gene>
    <name evidence="2" type="ORF">B9M88_09270</name>
</gene>
<accession>A0ABX3Z0M5</accession>
<evidence type="ECO:0000313" key="2">
    <source>
        <dbReference type="EMBL" id="OTW30450.1"/>
    </source>
</evidence>
<sequence length="71" mass="8359">MLKTLIILTIVWVVYSLFKLIYISMCKVLKKFKYFQNNNMVQNGLLSANQKFNVGDIVMIVLMTYMIYKAI</sequence>
<keyword evidence="3" id="KW-1185">Reference proteome</keyword>
<feature type="transmembrane region" description="Helical" evidence="1">
    <location>
        <begin position="6"/>
        <end position="29"/>
    </location>
</feature>
<keyword evidence="1" id="KW-1133">Transmembrane helix</keyword>